<dbReference type="InParanoid" id="D8Q610"/>
<feature type="domain" description="BTB" evidence="1">
    <location>
        <begin position="15"/>
        <end position="88"/>
    </location>
</feature>
<feature type="non-terminal residue" evidence="2">
    <location>
        <position position="1208"/>
    </location>
</feature>
<sequence>MDSGPPPAYRDLWFDDGNLVIQAGQALFRVHKGVLCFHSNVLRDMASLPAPASFDAYEGAQLAEFPDDAQDMHHFLRAIYIPDYFLPPPEMTTFERLEGVLRLAHKYDAPSLRRRALQHMARACVTDLDELKDEINLDRSYTATFDDLSPLLKAEIALAREVQALWALPILLLNMSLCDGHEITGTCRYAGKLRSLSIEDTIASLCVYKAVMDSDIHNIFYSETCGSPTCTRREKAVVAVDIASTRVKPLTALDEWVSKGAWGACSPVCRSMARVGYVKEKRRIWDSLPEVSGLPPWDKLLEMKKLDIEPDFDAKNDIRNPRMRAGSKIAQEFPDAMLKLCHACRPDIDCAFAPATIEVEPPLPTYVAVASESGACAGSREFADVVSMESTYRDLWFDDGNLVIQTGLALFRVHKGVLAIHATVFRDMVSLPTPASQETYEGVQLAVFPDDAQDMRHFLRALYFPDYFLPPPARTSFGVLEGVLRLSHKYDVGPLRRRALQHLSITCPTELANLENELELERSYDIEDVACTLKAELALAREVQALWLLPVLCLCLAREEREDYISRPIWMGKERGIAPDDILMCFFAYRAIADARIIHLFLDSSAGCGKVGCDRIRRDWIDDDDLESLLISRPLTYLRDWIDADNGHISRLCDVCLSELRRKFKDESERVWNNIPRAMGLPPWEKLREMKREDLEGAATMSVPFLIFRELWPPDLGTLRLVCKGWYPEADQEFWSHVVHIIPLLRLIPESAWAEDTIELPPGAYGRRRRNFRITRPLEPQDWESVSKRARFVKAQCFVDLTFMLCSPSLVAAIVAYPPPSVPLFPNLSTITWINSPTSDANFFDPDQLADKYRDLRMIHLGVGDERHPLRKHVVLSVADIAQRYEVRLARALAACRCLQDVTLYLGDAGQIAPEIILVLSTSMRIRKLRLEFQSLAADDVSITESWSFPRFPALRSVAIFGLPLQRAWRLLGSTGRDLVGDISIDQDPNCSNQPPFSVESRDMLLSILRSIHDQYAPYRSLRALSLEGTHPPSLTFDFSDIEMFAVFPHMTDFALNFEYAQVIITDRDCEAIASWWPCLRSFHIGGSASPAVRGSRPTLTLRALLAFVERCPEFACLTLPMDATAVPILQSDASGRAQRYWALKELAVQDSPIGSGEELGAWMATTFPGLRQVTFRSPEEDHDDVDRRRDEWNRVKKLSTGKSAHEW</sequence>
<dbReference type="SMART" id="SM00225">
    <property type="entry name" value="BTB"/>
    <property type="match status" value="2"/>
</dbReference>
<proteinExistence type="predicted"/>
<evidence type="ECO:0000313" key="3">
    <source>
        <dbReference type="Proteomes" id="UP000007431"/>
    </source>
</evidence>
<reference evidence="2 3" key="1">
    <citation type="journal article" date="2010" name="Nat. Biotechnol.">
        <title>Genome sequence of the model mushroom Schizophyllum commune.</title>
        <authorList>
            <person name="Ohm R.A."/>
            <person name="de Jong J.F."/>
            <person name="Lugones L.G."/>
            <person name="Aerts A."/>
            <person name="Kothe E."/>
            <person name="Stajich J.E."/>
            <person name="de Vries R.P."/>
            <person name="Record E."/>
            <person name="Levasseur A."/>
            <person name="Baker S.E."/>
            <person name="Bartholomew K.A."/>
            <person name="Coutinho P.M."/>
            <person name="Erdmann S."/>
            <person name="Fowler T.J."/>
            <person name="Gathman A.C."/>
            <person name="Lombard V."/>
            <person name="Henrissat B."/>
            <person name="Knabe N."/>
            <person name="Kuees U."/>
            <person name="Lilly W.W."/>
            <person name="Lindquist E."/>
            <person name="Lucas S."/>
            <person name="Magnuson J.K."/>
            <person name="Piumi F."/>
            <person name="Raudaskoski M."/>
            <person name="Salamov A."/>
            <person name="Schmutz J."/>
            <person name="Schwarze F.W.M.R."/>
            <person name="vanKuyk P.A."/>
            <person name="Horton J.S."/>
            <person name="Grigoriev I.V."/>
            <person name="Woesten H.A.B."/>
        </authorList>
    </citation>
    <scope>NUCLEOTIDE SEQUENCE [LARGE SCALE GENOMIC DNA]</scope>
    <source>
        <strain evidence="3">H4-8 / FGSC 9210</strain>
    </source>
</reference>
<dbReference type="STRING" id="578458.D8Q610"/>
<dbReference type="eggNOG" id="ENOG502SS61">
    <property type="taxonomic scope" value="Eukaryota"/>
</dbReference>
<dbReference type="Proteomes" id="UP000007431">
    <property type="component" value="Unassembled WGS sequence"/>
</dbReference>
<dbReference type="GeneID" id="9590043"/>
<gene>
    <name evidence="2" type="ORF">SCHCODRAFT_109403</name>
</gene>
<dbReference type="Pfam" id="PF00651">
    <property type="entry name" value="BTB"/>
    <property type="match status" value="1"/>
</dbReference>
<dbReference type="Gene3D" id="3.30.710.10">
    <property type="entry name" value="Potassium Channel Kv1.1, Chain A"/>
    <property type="match status" value="2"/>
</dbReference>
<name>D8Q610_SCHCM</name>
<dbReference type="RefSeq" id="XP_003031962.1">
    <property type="nucleotide sequence ID" value="XM_003031916.1"/>
</dbReference>
<dbReference type="PANTHER" id="PTHR22743:SF165">
    <property type="entry name" value="BTB AND MATH DOMAIN CONTAINING-RELATED"/>
    <property type="match status" value="1"/>
</dbReference>
<dbReference type="KEGG" id="scm:SCHCO_01189408"/>
<feature type="domain" description="BTB" evidence="1">
    <location>
        <begin position="398"/>
        <end position="471"/>
    </location>
</feature>
<accession>D8Q610</accession>
<dbReference type="HOGENOM" id="CLU_270032_0_0_1"/>
<dbReference type="VEuPathDB" id="FungiDB:SCHCODRAFT_01189408"/>
<dbReference type="InterPro" id="IPR000210">
    <property type="entry name" value="BTB/POZ_dom"/>
</dbReference>
<evidence type="ECO:0000313" key="2">
    <source>
        <dbReference type="EMBL" id="EFI97059.1"/>
    </source>
</evidence>
<dbReference type="InterPro" id="IPR052664">
    <property type="entry name" value="BTB-MATH_domain_protein"/>
</dbReference>
<keyword evidence="3" id="KW-1185">Reference proteome</keyword>
<organism evidence="3">
    <name type="scientific">Schizophyllum commune (strain H4-8 / FGSC 9210)</name>
    <name type="common">Split gill fungus</name>
    <dbReference type="NCBI Taxonomy" id="578458"/>
    <lineage>
        <taxon>Eukaryota</taxon>
        <taxon>Fungi</taxon>
        <taxon>Dikarya</taxon>
        <taxon>Basidiomycota</taxon>
        <taxon>Agaricomycotina</taxon>
        <taxon>Agaricomycetes</taxon>
        <taxon>Agaricomycetidae</taxon>
        <taxon>Agaricales</taxon>
        <taxon>Schizophyllaceae</taxon>
        <taxon>Schizophyllum</taxon>
    </lineage>
</organism>
<dbReference type="AlphaFoldDB" id="D8Q610"/>
<dbReference type="InterPro" id="IPR011333">
    <property type="entry name" value="SKP1/BTB/POZ_sf"/>
</dbReference>
<evidence type="ECO:0000259" key="1">
    <source>
        <dbReference type="PROSITE" id="PS50097"/>
    </source>
</evidence>
<dbReference type="PROSITE" id="PS50097">
    <property type="entry name" value="BTB"/>
    <property type="match status" value="2"/>
</dbReference>
<dbReference type="SUPFAM" id="SSF54695">
    <property type="entry name" value="POZ domain"/>
    <property type="match status" value="2"/>
</dbReference>
<dbReference type="EMBL" id="GL377306">
    <property type="protein sequence ID" value="EFI97059.1"/>
    <property type="molecule type" value="Genomic_DNA"/>
</dbReference>
<dbReference type="PANTHER" id="PTHR22743">
    <property type="entry name" value="MEPRIN/TRAF-LIKE MATH FAMILY-C.ELEGANS"/>
    <property type="match status" value="1"/>
</dbReference>
<dbReference type="OrthoDB" id="3045035at2759"/>
<protein>
    <recommendedName>
        <fullName evidence="1">BTB domain-containing protein</fullName>
    </recommendedName>
</protein>